<dbReference type="InParanoid" id="I7EPB4"/>
<reference evidence="1 2" key="2">
    <citation type="journal article" date="2012" name="BMC Genomics">
        <title>Comparative genomic analysis of Geobacter sulfurreducens KN400, a strain with enhanced capacity for extracellular electron transfer and electricity production.</title>
        <authorList>
            <person name="Butler J.E."/>
            <person name="Young N.D."/>
            <person name="Aklujkar M."/>
            <person name="Lovley D.R."/>
        </authorList>
    </citation>
    <scope>NUCLEOTIDE SEQUENCE [LARGE SCALE GENOMIC DNA]</scope>
    <source>
        <strain evidence="2">ATCC 51573 / DSM 12127 / PCA</strain>
    </source>
</reference>
<organism evidence="1 2">
    <name type="scientific">Geobacter sulfurreducens (strain ATCC 51573 / DSM 12127 / PCA)</name>
    <dbReference type="NCBI Taxonomy" id="243231"/>
    <lineage>
        <taxon>Bacteria</taxon>
        <taxon>Pseudomonadati</taxon>
        <taxon>Thermodesulfobacteriota</taxon>
        <taxon>Desulfuromonadia</taxon>
        <taxon>Geobacterales</taxon>
        <taxon>Geobacteraceae</taxon>
        <taxon>Geobacter</taxon>
    </lineage>
</organism>
<proteinExistence type="predicted"/>
<gene>
    <name evidence="1" type="ordered locus">GSU3590</name>
</gene>
<sequence>MLYELRPHDAWPAQHPPPLSPLRLHRQDNLRSRQPWLPGFRPGFSVNFQKINTYQYVEDSCRIGMPIAEQCKHDH</sequence>
<accession>I7EPB4</accession>
<keyword evidence="2" id="KW-1185">Reference proteome</keyword>
<evidence type="ECO:0000313" key="1">
    <source>
        <dbReference type="EMBL" id="AFP20485.1"/>
    </source>
</evidence>
<protein>
    <submittedName>
        <fullName evidence="1">Uncharacterized protein</fullName>
    </submittedName>
</protein>
<dbReference type="AlphaFoldDB" id="I7EPB4"/>
<dbReference type="KEGG" id="gsu:GSU3590"/>
<name>I7EPB4_GEOSL</name>
<dbReference type="EMBL" id="AE017180">
    <property type="protein sequence ID" value="AFP20485.1"/>
    <property type="molecule type" value="Genomic_DNA"/>
</dbReference>
<dbReference type="HOGENOM" id="CLU_2665903_0_0_7"/>
<dbReference type="STRING" id="243231.GSU3590"/>
<reference evidence="1 2" key="1">
    <citation type="journal article" date="2003" name="Science">
        <title>Genome of Geobacter sulfurreducens: metal reduction in subsurface environments.</title>
        <authorList>
            <person name="Methe B.A."/>
            <person name="Nelson K.E."/>
            <person name="Eisen J.A."/>
            <person name="Paulsen I.T."/>
            <person name="Nelson W."/>
            <person name="Heidelberg J.F."/>
            <person name="Wu D."/>
            <person name="Wu M."/>
            <person name="Ward N."/>
            <person name="Beanan M.J."/>
            <person name="Dodson R.J."/>
            <person name="Madupu R."/>
            <person name="Brinkac L.M."/>
            <person name="Daugherty S.C."/>
            <person name="DeBoy R.T."/>
            <person name="Durkin A.S."/>
            <person name="Gwinn M."/>
            <person name="Kolonay J.F."/>
            <person name="Sullivan S.A."/>
            <person name="Haft D.H."/>
            <person name="Selengut J."/>
            <person name="Davidsen T.M."/>
            <person name="Zafar N."/>
            <person name="White O."/>
            <person name="Tran B."/>
            <person name="Romero C."/>
            <person name="Forberger H.A."/>
            <person name="Weidman J."/>
            <person name="Khouri H."/>
            <person name="Feldblyum T.V."/>
            <person name="Utterback T.R."/>
            <person name="Van Aken S.E."/>
            <person name="Lovley D.R."/>
            <person name="Fraser C.M."/>
        </authorList>
    </citation>
    <scope>NUCLEOTIDE SEQUENCE [LARGE SCALE GENOMIC DNA]</scope>
    <source>
        <strain evidence="2">ATCC 51573 / DSM 12127 / PCA</strain>
    </source>
</reference>
<dbReference type="Proteomes" id="UP000000577">
    <property type="component" value="Chromosome"/>
</dbReference>
<evidence type="ECO:0000313" key="2">
    <source>
        <dbReference type="Proteomes" id="UP000000577"/>
    </source>
</evidence>
<dbReference type="EnsemblBacteria" id="AFP20485">
    <property type="protein sequence ID" value="AFP20485"/>
    <property type="gene ID" value="GSU3590"/>
</dbReference>